<dbReference type="SUPFAM" id="SSF52540">
    <property type="entry name" value="P-loop containing nucleoside triphosphate hydrolases"/>
    <property type="match status" value="1"/>
</dbReference>
<dbReference type="Gene3D" id="3.40.50.300">
    <property type="entry name" value="P-loop containing nucleotide triphosphate hydrolases"/>
    <property type="match status" value="1"/>
</dbReference>
<dbReference type="GO" id="GO:0005657">
    <property type="term" value="C:replication fork"/>
    <property type="evidence" value="ECO:0007669"/>
    <property type="project" value="InterPro"/>
</dbReference>
<keyword evidence="3" id="KW-1185">Reference proteome</keyword>
<evidence type="ECO:0000313" key="2">
    <source>
        <dbReference type="EMBL" id="KAK1668752.1"/>
    </source>
</evidence>
<organism evidence="2 3">
    <name type="scientific">Lolium multiflorum</name>
    <name type="common">Italian ryegrass</name>
    <name type="synonym">Lolium perenne subsp. multiflorum</name>
    <dbReference type="NCBI Taxonomy" id="4521"/>
    <lineage>
        <taxon>Eukaryota</taxon>
        <taxon>Viridiplantae</taxon>
        <taxon>Streptophyta</taxon>
        <taxon>Embryophyta</taxon>
        <taxon>Tracheophyta</taxon>
        <taxon>Spermatophyta</taxon>
        <taxon>Magnoliopsida</taxon>
        <taxon>Liliopsida</taxon>
        <taxon>Poales</taxon>
        <taxon>Poaceae</taxon>
        <taxon>BOP clade</taxon>
        <taxon>Pooideae</taxon>
        <taxon>Poodae</taxon>
        <taxon>Poeae</taxon>
        <taxon>Poeae Chloroplast Group 2 (Poeae type)</taxon>
        <taxon>Loliodinae</taxon>
        <taxon>Loliinae</taxon>
        <taxon>Lolium</taxon>
    </lineage>
</organism>
<sequence length="399" mass="44694">MAGDAGCSPREWLAVDETAAAFLSRSLSTRPPILLPPPLHRAPLRPGNVVEIAGPSNSGKSQLLLMAAVQCILPKEWEGVYFGGLGKAVMYIDLDCRFDVLRLAKILRKRITQGCGSAHPTSEDFEKDVSKHKFHYFQDTLFSDCMKRFLYVRCYSSSELIAALKSLISQSEPRGKVLGTGIYFLMLDSIGAFHWIDRAPQPTTESKGNTISFQSITEHVVQEIRSFLHLQPVLVLVTKAPIYGEGITTSNDFQRGSSKYALEDSTASRYSKREEEKNGSYREYMPSAWQTLVTHRIKLQDLEQESGFSEQGNEVLSVHTSEWVQPSLNTKEKFYIKDISGFVQLPDRIVVICKRKSLQEMLRSYTYCLAKHQKVGWGTIGDTCRGDGDSAGITFLAIM</sequence>
<comment type="caution">
    <text evidence="2">The sequence shown here is derived from an EMBL/GenBank/DDBJ whole genome shotgun (WGS) entry which is preliminary data.</text>
</comment>
<evidence type="ECO:0000259" key="1">
    <source>
        <dbReference type="PROSITE" id="PS50162"/>
    </source>
</evidence>
<evidence type="ECO:0000313" key="3">
    <source>
        <dbReference type="Proteomes" id="UP001231189"/>
    </source>
</evidence>
<dbReference type="GO" id="GO:0140664">
    <property type="term" value="F:ATP-dependent DNA damage sensor activity"/>
    <property type="evidence" value="ECO:0007669"/>
    <property type="project" value="InterPro"/>
</dbReference>
<name>A0AAD8WNA8_LOLMU</name>
<gene>
    <name evidence="2" type="ORF">QYE76_056911</name>
</gene>
<reference evidence="2" key="1">
    <citation type="submission" date="2023-07" db="EMBL/GenBank/DDBJ databases">
        <title>A chromosome-level genome assembly of Lolium multiflorum.</title>
        <authorList>
            <person name="Chen Y."/>
            <person name="Copetti D."/>
            <person name="Kolliker R."/>
            <person name="Studer B."/>
        </authorList>
    </citation>
    <scope>NUCLEOTIDE SEQUENCE</scope>
    <source>
        <strain evidence="2">02402/16</strain>
        <tissue evidence="2">Leaf</tissue>
    </source>
</reference>
<feature type="domain" description="RecA family profile 1" evidence="1">
    <location>
        <begin position="23"/>
        <end position="242"/>
    </location>
</feature>
<dbReference type="EMBL" id="JAUUTY010000003">
    <property type="protein sequence ID" value="KAK1668752.1"/>
    <property type="molecule type" value="Genomic_DNA"/>
</dbReference>
<proteinExistence type="predicted"/>
<dbReference type="PROSITE" id="PS50162">
    <property type="entry name" value="RECA_2"/>
    <property type="match status" value="1"/>
</dbReference>
<dbReference type="PANTHER" id="PTHR46644">
    <property type="entry name" value="DNA REPAIR PROTEIN XRCC2"/>
    <property type="match status" value="1"/>
</dbReference>
<dbReference type="InterPro" id="IPR027417">
    <property type="entry name" value="P-loop_NTPase"/>
</dbReference>
<dbReference type="GO" id="GO:0000724">
    <property type="term" value="P:double-strand break repair via homologous recombination"/>
    <property type="evidence" value="ECO:0007669"/>
    <property type="project" value="InterPro"/>
</dbReference>
<protein>
    <recommendedName>
        <fullName evidence="1">RecA family profile 1 domain-containing protein</fullName>
    </recommendedName>
</protein>
<dbReference type="AlphaFoldDB" id="A0AAD8WNA8"/>
<dbReference type="CDD" id="cd19490">
    <property type="entry name" value="XRCC2"/>
    <property type="match status" value="1"/>
</dbReference>
<dbReference type="GO" id="GO:0005524">
    <property type="term" value="F:ATP binding"/>
    <property type="evidence" value="ECO:0007669"/>
    <property type="project" value="InterPro"/>
</dbReference>
<accession>A0AAD8WNA8</accession>
<dbReference type="GO" id="GO:0033063">
    <property type="term" value="C:Rad51B-Rad51C-Rad51D-XRCC2 complex"/>
    <property type="evidence" value="ECO:0007669"/>
    <property type="project" value="InterPro"/>
</dbReference>
<dbReference type="PANTHER" id="PTHR46644:SF2">
    <property type="entry name" value="DNA REPAIR PROTEIN XRCC2"/>
    <property type="match status" value="1"/>
</dbReference>
<dbReference type="InterPro" id="IPR020588">
    <property type="entry name" value="RecA_ATP-bd"/>
</dbReference>
<dbReference type="Proteomes" id="UP001231189">
    <property type="component" value="Unassembled WGS sequence"/>
</dbReference>
<dbReference type="InterPro" id="IPR030547">
    <property type="entry name" value="XRCC2"/>
</dbReference>
<dbReference type="GO" id="GO:0003677">
    <property type="term" value="F:DNA binding"/>
    <property type="evidence" value="ECO:0007669"/>
    <property type="project" value="InterPro"/>
</dbReference>